<sequence length="170" mass="19047">MQHHDRLTKAYRGLTADQLAALAFHYMTGANDLEFKRVADAVPLKDYRCPDVAYQARLDGFTRFAAYWAIEHWRLRTRKAEMLGAALAAIRRGEDFEKTDDLLYAHEQAESCLLALDAALLTICADNQMDPADVRKMAGTEPFKPMRDGMTADGEMQAAMQSAFAELLAV</sequence>
<name>A0A809QVF0_9PROT</name>
<dbReference type="EMBL" id="AP021857">
    <property type="protein sequence ID" value="BBO19399.1"/>
    <property type="molecule type" value="Genomic_DNA"/>
</dbReference>
<gene>
    <name evidence="1" type="ORF">DSYM_00980</name>
</gene>
<dbReference type="Proteomes" id="UP000662914">
    <property type="component" value="Chromosome"/>
</dbReference>
<protein>
    <submittedName>
        <fullName evidence="1">Uncharacterized protein</fullName>
    </submittedName>
</protein>
<proteinExistence type="predicted"/>
<organism evidence="1 2">
    <name type="scientific">Candidatus Desulfobacillus denitrificans</name>
    <dbReference type="NCBI Taxonomy" id="2608985"/>
    <lineage>
        <taxon>Bacteria</taxon>
        <taxon>Pseudomonadati</taxon>
        <taxon>Pseudomonadota</taxon>
        <taxon>Betaproteobacteria</taxon>
        <taxon>Candidatus Desulfobacillus</taxon>
    </lineage>
</organism>
<evidence type="ECO:0000313" key="1">
    <source>
        <dbReference type="EMBL" id="BBO19399.1"/>
    </source>
</evidence>
<dbReference type="AlphaFoldDB" id="A0A809QVF0"/>
<dbReference type="KEGG" id="ddz:DSYM_00980"/>
<accession>A0A809QVF0</accession>
<reference evidence="1" key="1">
    <citation type="journal article" name="DNA Res.">
        <title>The physiological potential of anammox bacteria as revealed by their core genome structure.</title>
        <authorList>
            <person name="Okubo T."/>
            <person name="Toyoda A."/>
            <person name="Fukuhara K."/>
            <person name="Uchiyama I."/>
            <person name="Harigaya Y."/>
            <person name="Kuroiwa M."/>
            <person name="Suzuki T."/>
            <person name="Murakami Y."/>
            <person name="Suwa Y."/>
            <person name="Takami H."/>
        </authorList>
    </citation>
    <scope>NUCLEOTIDE SEQUENCE</scope>
    <source>
        <strain evidence="1">317325-3</strain>
    </source>
</reference>
<evidence type="ECO:0000313" key="2">
    <source>
        <dbReference type="Proteomes" id="UP000662914"/>
    </source>
</evidence>